<reference evidence="2" key="1">
    <citation type="submission" date="2021-02" db="EMBL/GenBank/DDBJ databases">
        <authorList>
            <person name="Nowell W R."/>
        </authorList>
    </citation>
    <scope>NUCLEOTIDE SEQUENCE</scope>
</reference>
<feature type="compositionally biased region" description="Polar residues" evidence="1">
    <location>
        <begin position="288"/>
        <end position="297"/>
    </location>
</feature>
<dbReference type="Proteomes" id="UP000682733">
    <property type="component" value="Unassembled WGS sequence"/>
</dbReference>
<dbReference type="EMBL" id="CAJOBA010000939">
    <property type="protein sequence ID" value="CAF3566353.1"/>
    <property type="molecule type" value="Genomic_DNA"/>
</dbReference>
<sequence>MIPAATTLYVPATSVVNQQQRYFMIQPTPIVPAVQVLNGTYIYPRYGFVSKATETSIKKEDSEQQQNIQEQASSQSQNVQHVIHHVQHCSVPTCPGYCETCCPWIKDGGYYQHHRSRSRSKSPPQQHRVSRRDEYQKERDELHVDGRNKRDIETIDKKIERIRKELDQLDHQRQHESVGTIDHYKPPQEQQYFHSRQSQDDQGYSSETSQQQKNPRSRSRPRSSSTGSREPWRSSTSNEYPWRDAHLTAYREHTLEKQQDSDQVPSRPTSSKHFEGARGSSHLRSHSNQKQASNQNYVYRPKSEMEVKKWYTQSTGKDPDREVYQRLRGGTTTYSYNQNGKNVQHSGNSNYSHQPSYDHSYGTSGNHSFYSDVPKPTNSHTLKKLDSTQYHTLYGCDKPCLHIVPKQGGSFDPPYVKIVNAPVTYLH</sequence>
<evidence type="ECO:0000313" key="3">
    <source>
        <dbReference type="EMBL" id="CAF0784301.1"/>
    </source>
</evidence>
<dbReference type="OrthoDB" id="10032805at2759"/>
<evidence type="ECO:0000313" key="6">
    <source>
        <dbReference type="Proteomes" id="UP000663829"/>
    </source>
</evidence>
<feature type="compositionally biased region" description="Basic and acidic residues" evidence="1">
    <location>
        <begin position="131"/>
        <end position="146"/>
    </location>
</feature>
<organism evidence="2 6">
    <name type="scientific">Didymodactylos carnosus</name>
    <dbReference type="NCBI Taxonomy" id="1234261"/>
    <lineage>
        <taxon>Eukaryota</taxon>
        <taxon>Metazoa</taxon>
        <taxon>Spiralia</taxon>
        <taxon>Gnathifera</taxon>
        <taxon>Rotifera</taxon>
        <taxon>Eurotatoria</taxon>
        <taxon>Bdelloidea</taxon>
        <taxon>Philodinida</taxon>
        <taxon>Philodinidae</taxon>
        <taxon>Didymodactylos</taxon>
    </lineage>
</organism>
<comment type="caution">
    <text evidence="2">The sequence shown here is derived from an EMBL/GenBank/DDBJ whole genome shotgun (WGS) entry which is preliminary data.</text>
</comment>
<feature type="region of interest" description="Disordered" evidence="1">
    <location>
        <begin position="255"/>
        <end position="297"/>
    </location>
</feature>
<evidence type="ECO:0000313" key="5">
    <source>
        <dbReference type="EMBL" id="CAF3566353.1"/>
    </source>
</evidence>
<dbReference type="Proteomes" id="UP000681722">
    <property type="component" value="Unassembled WGS sequence"/>
</dbReference>
<evidence type="ECO:0000313" key="4">
    <source>
        <dbReference type="EMBL" id="CAF3518325.1"/>
    </source>
</evidence>
<accession>A0A813NSZ5</accession>
<name>A0A813NSZ5_9BILA</name>
<feature type="compositionally biased region" description="Basic and acidic residues" evidence="1">
    <location>
        <begin position="166"/>
        <end position="186"/>
    </location>
</feature>
<dbReference type="Proteomes" id="UP000663829">
    <property type="component" value="Unassembled WGS sequence"/>
</dbReference>
<protein>
    <submittedName>
        <fullName evidence="2">Uncharacterized protein</fullName>
    </submittedName>
</protein>
<evidence type="ECO:0000313" key="2">
    <source>
        <dbReference type="EMBL" id="CAF0740114.1"/>
    </source>
</evidence>
<gene>
    <name evidence="2" type="ORF">GPM918_LOCUS213</name>
    <name evidence="3" type="ORF">OVA965_LOCUS3783</name>
    <name evidence="4" type="ORF">SRO942_LOCUS214</name>
    <name evidence="5" type="ORF">TMI583_LOCUS3781</name>
</gene>
<evidence type="ECO:0000256" key="1">
    <source>
        <dbReference type="SAM" id="MobiDB-lite"/>
    </source>
</evidence>
<feature type="compositionally biased region" description="Polar residues" evidence="1">
    <location>
        <begin position="261"/>
        <end position="271"/>
    </location>
</feature>
<proteinExistence type="predicted"/>
<dbReference type="Proteomes" id="UP000677228">
    <property type="component" value="Unassembled WGS sequence"/>
</dbReference>
<dbReference type="AlphaFoldDB" id="A0A813NSZ5"/>
<feature type="region of interest" description="Disordered" evidence="1">
    <location>
        <begin position="332"/>
        <end position="360"/>
    </location>
</feature>
<dbReference type="EMBL" id="CAJNOK010000939">
    <property type="protein sequence ID" value="CAF0784301.1"/>
    <property type="molecule type" value="Genomic_DNA"/>
</dbReference>
<feature type="compositionally biased region" description="Polar residues" evidence="1">
    <location>
        <begin position="188"/>
        <end position="214"/>
    </location>
</feature>
<keyword evidence="6" id="KW-1185">Reference proteome</keyword>
<feature type="region of interest" description="Disordered" evidence="1">
    <location>
        <begin position="166"/>
        <end position="240"/>
    </location>
</feature>
<dbReference type="EMBL" id="CAJOBC010000014">
    <property type="protein sequence ID" value="CAF3518325.1"/>
    <property type="molecule type" value="Genomic_DNA"/>
</dbReference>
<dbReference type="EMBL" id="CAJNOQ010000014">
    <property type="protein sequence ID" value="CAF0740114.1"/>
    <property type="molecule type" value="Genomic_DNA"/>
</dbReference>
<feature type="region of interest" description="Disordered" evidence="1">
    <location>
        <begin position="114"/>
        <end position="146"/>
    </location>
</feature>